<dbReference type="RefSeq" id="WP_105294740.1">
    <property type="nucleotide sequence ID" value="NZ_PUEV01000016.1"/>
</dbReference>
<comment type="caution">
    <text evidence="1">The sequence shown here is derived from an EMBL/GenBank/DDBJ whole genome shotgun (WGS) entry which is preliminary data.</text>
</comment>
<dbReference type="Pfam" id="PF13384">
    <property type="entry name" value="HTH_23"/>
    <property type="match status" value="1"/>
</dbReference>
<reference evidence="1 2" key="1">
    <citation type="submission" date="2018-02" db="EMBL/GenBank/DDBJ databases">
        <title>Draft genome sequence of Mycobacterium virginiense isolated from mud of a swine farm in Japan.</title>
        <authorList>
            <person name="Ohya K."/>
        </authorList>
    </citation>
    <scope>NUCLEOTIDE SEQUENCE [LARGE SCALE GENOMIC DNA]</scope>
    <source>
        <strain evidence="1 2">GF75</strain>
    </source>
</reference>
<dbReference type="Proteomes" id="UP000237911">
    <property type="component" value="Unassembled WGS sequence"/>
</dbReference>
<evidence type="ECO:0000313" key="2">
    <source>
        <dbReference type="Proteomes" id="UP000237911"/>
    </source>
</evidence>
<dbReference type="EMBL" id="PUEV01000016">
    <property type="protein sequence ID" value="PQM53344.1"/>
    <property type="molecule type" value="Genomic_DNA"/>
</dbReference>
<dbReference type="AlphaFoldDB" id="A0A9X7IQ52"/>
<name>A0A9X7IQ52_9MYCO</name>
<gene>
    <name evidence="1" type="ORF">C5U48_04905</name>
</gene>
<sequence length="75" mass="8117">MNGPPDASLVSAADAATSADPAVGLRGVRALQRLQERLEAIHVANAREQGWSWQAIAEALGVSRQAVHQKYNRRK</sequence>
<evidence type="ECO:0000313" key="1">
    <source>
        <dbReference type="EMBL" id="PQM53344.1"/>
    </source>
</evidence>
<keyword evidence="2" id="KW-1185">Reference proteome</keyword>
<protein>
    <submittedName>
        <fullName evidence="1">RNA polymerase subunit sigma-70</fullName>
    </submittedName>
</protein>
<proteinExistence type="predicted"/>
<organism evidence="1 2">
    <name type="scientific">Mycolicibacter virginiensis</name>
    <dbReference type="NCBI Taxonomy" id="1795032"/>
    <lineage>
        <taxon>Bacteria</taxon>
        <taxon>Bacillati</taxon>
        <taxon>Actinomycetota</taxon>
        <taxon>Actinomycetes</taxon>
        <taxon>Mycobacteriales</taxon>
        <taxon>Mycobacteriaceae</taxon>
        <taxon>Mycolicibacter</taxon>
    </lineage>
</organism>
<accession>A0A9X7IQ52</accession>